<sequence length="313" mass="34775">MKTGTLLLVLACYVTMTYSQQCRQVVTTVCDDDATFTWTQKIEKSELKCPGADGPIGAGENDHPTESCILGSLGTDIVTRLAKIEELLESPNNATAPTSTTTTIHTAPTTTSPITFCTTSSNGAYVIDGGFEVFCEDGWTMLQRRIDGVIDFRRGWDDYKRGFGRVYGEYWMGLDNIHQMTQGGGCRLRIELWDFDGNQTYAEYSSFSVDSPGNLYRLRVSGYSGNAGDSLMYHNNRPFSTWDKDNDGSSYDCASLFGKQGWWFGTFSGTSCFLVTLNGIWGQSTAPGRGIIWYTWKGLDESLEATKMKFRCD</sequence>
<dbReference type="PROSITE" id="PS51406">
    <property type="entry name" value="FIBRINOGEN_C_2"/>
    <property type="match status" value="1"/>
</dbReference>
<organism evidence="3 4">
    <name type="scientific">Clavelina lepadiformis</name>
    <name type="common">Light-bulb sea squirt</name>
    <name type="synonym">Ascidia lepadiformis</name>
    <dbReference type="NCBI Taxonomy" id="159417"/>
    <lineage>
        <taxon>Eukaryota</taxon>
        <taxon>Metazoa</taxon>
        <taxon>Chordata</taxon>
        <taxon>Tunicata</taxon>
        <taxon>Ascidiacea</taxon>
        <taxon>Aplousobranchia</taxon>
        <taxon>Clavelinidae</taxon>
        <taxon>Clavelina</taxon>
    </lineage>
</organism>
<gene>
    <name evidence="3" type="ORF">CVLEPA_LOCUS18689</name>
</gene>
<dbReference type="Gene3D" id="3.90.215.10">
    <property type="entry name" value="Gamma Fibrinogen, chain A, domain 1"/>
    <property type="match status" value="1"/>
</dbReference>
<evidence type="ECO:0000256" key="1">
    <source>
        <dbReference type="SAM" id="SignalP"/>
    </source>
</evidence>
<evidence type="ECO:0000313" key="4">
    <source>
        <dbReference type="Proteomes" id="UP001642483"/>
    </source>
</evidence>
<proteinExistence type="predicted"/>
<evidence type="ECO:0000313" key="3">
    <source>
        <dbReference type="EMBL" id="CAK8686767.1"/>
    </source>
</evidence>
<dbReference type="InterPro" id="IPR002181">
    <property type="entry name" value="Fibrinogen_a/b/g_C_dom"/>
</dbReference>
<dbReference type="EMBL" id="CAWYQH010000103">
    <property type="protein sequence ID" value="CAK8686767.1"/>
    <property type="molecule type" value="Genomic_DNA"/>
</dbReference>
<feature type="chain" id="PRO_5046770384" description="Fibrinogen C-terminal domain-containing protein" evidence="1">
    <location>
        <begin position="20"/>
        <end position="313"/>
    </location>
</feature>
<dbReference type="InterPro" id="IPR036056">
    <property type="entry name" value="Fibrinogen-like_C"/>
</dbReference>
<dbReference type="PANTHER" id="PTHR19143">
    <property type="entry name" value="FIBRINOGEN/TENASCIN/ANGIOPOEITIN"/>
    <property type="match status" value="1"/>
</dbReference>
<dbReference type="CDD" id="cd00087">
    <property type="entry name" value="FReD"/>
    <property type="match status" value="1"/>
</dbReference>
<name>A0ABP0G4N2_CLALP</name>
<feature type="domain" description="Fibrinogen C-terminal" evidence="2">
    <location>
        <begin position="108"/>
        <end position="313"/>
    </location>
</feature>
<keyword evidence="1" id="KW-0732">Signal</keyword>
<dbReference type="SUPFAM" id="SSF56496">
    <property type="entry name" value="Fibrinogen C-terminal domain-like"/>
    <property type="match status" value="1"/>
</dbReference>
<dbReference type="PANTHER" id="PTHR19143:SF185">
    <property type="entry name" value="ANGIOPOIETIN-RELATED PROTEIN 5"/>
    <property type="match status" value="1"/>
</dbReference>
<feature type="signal peptide" evidence="1">
    <location>
        <begin position="1"/>
        <end position="19"/>
    </location>
</feature>
<dbReference type="SMART" id="SM00186">
    <property type="entry name" value="FBG"/>
    <property type="match status" value="1"/>
</dbReference>
<accession>A0ABP0G4N2</accession>
<dbReference type="Pfam" id="PF00147">
    <property type="entry name" value="Fibrinogen_C"/>
    <property type="match status" value="1"/>
</dbReference>
<dbReference type="Proteomes" id="UP001642483">
    <property type="component" value="Unassembled WGS sequence"/>
</dbReference>
<dbReference type="InterPro" id="IPR050373">
    <property type="entry name" value="Fibrinogen_C-term_domain"/>
</dbReference>
<evidence type="ECO:0000259" key="2">
    <source>
        <dbReference type="PROSITE" id="PS51406"/>
    </source>
</evidence>
<comment type="caution">
    <text evidence="3">The sequence shown here is derived from an EMBL/GenBank/DDBJ whole genome shotgun (WGS) entry which is preliminary data.</text>
</comment>
<reference evidence="3 4" key="1">
    <citation type="submission" date="2024-02" db="EMBL/GenBank/DDBJ databases">
        <authorList>
            <person name="Daric V."/>
            <person name="Darras S."/>
        </authorList>
    </citation>
    <scope>NUCLEOTIDE SEQUENCE [LARGE SCALE GENOMIC DNA]</scope>
</reference>
<dbReference type="InterPro" id="IPR014716">
    <property type="entry name" value="Fibrinogen_a/b/g_C_1"/>
</dbReference>
<protein>
    <recommendedName>
        <fullName evidence="2">Fibrinogen C-terminal domain-containing protein</fullName>
    </recommendedName>
</protein>
<keyword evidence="4" id="KW-1185">Reference proteome</keyword>